<evidence type="ECO:0000313" key="2">
    <source>
        <dbReference type="Proteomes" id="UP001447151"/>
    </source>
</evidence>
<sequence>MNQKEIAEWIEDRGELMLMKKDGEGFVIAARAPDGMWKTAEAETLAQAITLWEEV</sequence>
<comment type="caution">
    <text evidence="1">The sequence shown here is derived from an EMBL/GenBank/DDBJ whole genome shotgun (WGS) entry which is preliminary data.</text>
</comment>
<protein>
    <recommendedName>
        <fullName evidence="3">Phage associated protein</fullName>
    </recommendedName>
</protein>
<evidence type="ECO:0008006" key="3">
    <source>
        <dbReference type="Google" id="ProtNLM"/>
    </source>
</evidence>
<gene>
    <name evidence="1" type="ORF">ABM124_10295</name>
</gene>
<dbReference type="EMBL" id="JBECZB010000019">
    <property type="protein sequence ID" value="MEQ3511662.1"/>
    <property type="molecule type" value="Genomic_DNA"/>
</dbReference>
<dbReference type="GeneID" id="83615853"/>
<evidence type="ECO:0000313" key="1">
    <source>
        <dbReference type="EMBL" id="MEQ3511662.1"/>
    </source>
</evidence>
<organism evidence="1 2">
    <name type="scientific">Neisseria polysaccharea</name>
    <dbReference type="NCBI Taxonomy" id="489"/>
    <lineage>
        <taxon>Bacteria</taxon>
        <taxon>Pseudomonadati</taxon>
        <taxon>Pseudomonadota</taxon>
        <taxon>Betaproteobacteria</taxon>
        <taxon>Neisseriales</taxon>
        <taxon>Neisseriaceae</taxon>
        <taxon>Neisseria</taxon>
    </lineage>
</organism>
<proteinExistence type="predicted"/>
<dbReference type="RefSeq" id="WP_180299868.1">
    <property type="nucleotide sequence ID" value="NZ_JBECZB010000019.1"/>
</dbReference>
<dbReference type="Proteomes" id="UP001447151">
    <property type="component" value="Unassembled WGS sequence"/>
</dbReference>
<accession>A0ABV1JMF4</accession>
<reference evidence="1 2" key="1">
    <citation type="submission" date="2024-05" db="EMBL/GenBank/DDBJ databases">
        <authorList>
            <person name="Matzinger S.R."/>
            <person name="Bankers L."/>
            <person name="Rossheim A."/>
            <person name="Hetherington-Rauth M.C."/>
            <person name="Smith A."/>
            <person name="Baird S."/>
            <person name="Polanco D."/>
        </authorList>
    </citation>
    <scope>NUCLEOTIDE SEQUENCE [LARGE SCALE GENOMIC DNA]</scope>
    <source>
        <strain evidence="1 2">2024CJ-00066</strain>
    </source>
</reference>
<keyword evidence="2" id="KW-1185">Reference proteome</keyword>
<name>A0ABV1JMF4_NEIPO</name>